<accession>A0A508A3D1</accession>
<dbReference type="InterPro" id="IPR007627">
    <property type="entry name" value="RNA_pol_sigma70_r2"/>
</dbReference>
<dbReference type="RefSeq" id="WP_141518581.1">
    <property type="nucleotide sequence ID" value="NZ_VICE01000090.1"/>
</dbReference>
<dbReference type="OrthoDB" id="3211555at2"/>
<comment type="caution">
    <text evidence="4">The sequence shown here is derived from an EMBL/GenBank/DDBJ whole genome shotgun (WGS) entry which is preliminary data.</text>
</comment>
<dbReference type="Gene3D" id="1.10.10.10">
    <property type="entry name" value="Winged helix-like DNA-binding domain superfamily/Winged helix DNA-binding domain"/>
    <property type="match status" value="1"/>
</dbReference>
<dbReference type="AlphaFoldDB" id="A0A508A3D1"/>
<name>A0A508A3D1_9GAMM</name>
<feature type="domain" description="RNA polymerase sigma-70 region 2" evidence="2">
    <location>
        <begin position="5"/>
        <end position="69"/>
    </location>
</feature>
<evidence type="ECO:0000256" key="1">
    <source>
        <dbReference type="ARBA" id="ARBA00011344"/>
    </source>
</evidence>
<evidence type="ECO:0000313" key="4">
    <source>
        <dbReference type="EMBL" id="TQD44429.1"/>
    </source>
</evidence>
<comment type="subunit">
    <text evidence="1">Interacts transiently with the RNA polymerase catalytic core formed by RpoA, RpoB, RpoC and RpoZ (2 alpha, 1 beta, 1 beta' and 1 omega subunit) to form the RNA polymerase holoenzyme that can initiate transcription.</text>
</comment>
<protein>
    <submittedName>
        <fullName evidence="4">RNA polymerase sigma-70 factor</fullName>
    </submittedName>
</protein>
<dbReference type="NCBIfam" id="NF007214">
    <property type="entry name" value="PRK09636.1"/>
    <property type="match status" value="1"/>
</dbReference>
<dbReference type="Pfam" id="PF08281">
    <property type="entry name" value="Sigma70_r4_2"/>
    <property type="match status" value="1"/>
</dbReference>
<dbReference type="InterPro" id="IPR036388">
    <property type="entry name" value="WH-like_DNA-bd_sf"/>
</dbReference>
<dbReference type="InterPro" id="IPR013324">
    <property type="entry name" value="RNA_pol_sigma_r3/r4-like"/>
</dbReference>
<dbReference type="GO" id="GO:0006352">
    <property type="term" value="P:DNA-templated transcription initiation"/>
    <property type="evidence" value="ECO:0007669"/>
    <property type="project" value="InterPro"/>
</dbReference>
<dbReference type="InterPro" id="IPR013249">
    <property type="entry name" value="RNA_pol_sigma70_r4_t2"/>
</dbReference>
<dbReference type="PANTHER" id="PTHR30173">
    <property type="entry name" value="SIGMA 19 FACTOR"/>
    <property type="match status" value="1"/>
</dbReference>
<evidence type="ECO:0000313" key="5">
    <source>
        <dbReference type="Proteomes" id="UP000318212"/>
    </source>
</evidence>
<dbReference type="Pfam" id="PF04542">
    <property type="entry name" value="Sigma70_r2"/>
    <property type="match status" value="1"/>
</dbReference>
<dbReference type="PANTHER" id="PTHR30173:SF36">
    <property type="entry name" value="ECF RNA POLYMERASE SIGMA FACTOR SIGJ"/>
    <property type="match status" value="1"/>
</dbReference>
<dbReference type="InterPro" id="IPR014284">
    <property type="entry name" value="RNA_pol_sigma-70_dom"/>
</dbReference>
<reference evidence="4 5" key="1">
    <citation type="submission" date="2019-06" db="EMBL/GenBank/DDBJ databases">
        <title>Lysobacter alkalisoli sp. nov. isolated from saline soil.</title>
        <authorList>
            <person name="Sun J.-Q."/>
            <person name="Xu L."/>
        </authorList>
    </citation>
    <scope>NUCLEOTIDE SEQUENCE [LARGE SCALE GENOMIC DNA]</scope>
    <source>
        <strain evidence="4 5">JCM 31130</strain>
    </source>
</reference>
<dbReference type="InterPro" id="IPR013325">
    <property type="entry name" value="RNA_pol_sigma_r2"/>
</dbReference>
<dbReference type="Gene3D" id="1.10.1740.10">
    <property type="match status" value="1"/>
</dbReference>
<dbReference type="InterPro" id="IPR014303">
    <property type="entry name" value="RNA_pol_sigma-70_ECF"/>
</dbReference>
<dbReference type="SUPFAM" id="SSF88659">
    <property type="entry name" value="Sigma3 and sigma4 domains of RNA polymerase sigma factors"/>
    <property type="match status" value="1"/>
</dbReference>
<gene>
    <name evidence="4" type="ORF">FKV25_09595</name>
</gene>
<dbReference type="NCBIfam" id="TIGR02937">
    <property type="entry name" value="sigma70-ECF"/>
    <property type="match status" value="1"/>
</dbReference>
<organism evidence="4 5">
    <name type="scientific">Marilutibacter aestuarii</name>
    <dbReference type="NCBI Taxonomy" id="1706195"/>
    <lineage>
        <taxon>Bacteria</taxon>
        <taxon>Pseudomonadati</taxon>
        <taxon>Pseudomonadota</taxon>
        <taxon>Gammaproteobacteria</taxon>
        <taxon>Lysobacterales</taxon>
        <taxon>Lysobacteraceae</taxon>
        <taxon>Marilutibacter</taxon>
    </lineage>
</organism>
<keyword evidence="5" id="KW-1185">Reference proteome</keyword>
<dbReference type="SUPFAM" id="SSF54427">
    <property type="entry name" value="NTF2-like"/>
    <property type="match status" value="1"/>
</dbReference>
<dbReference type="InterPro" id="IPR052704">
    <property type="entry name" value="ECF_Sigma-70_Domain"/>
</dbReference>
<evidence type="ECO:0000259" key="2">
    <source>
        <dbReference type="Pfam" id="PF04542"/>
    </source>
</evidence>
<dbReference type="SUPFAM" id="SSF88946">
    <property type="entry name" value="Sigma2 domain of RNA polymerase sigma factors"/>
    <property type="match status" value="1"/>
</dbReference>
<dbReference type="EMBL" id="VICE01000090">
    <property type="protein sequence ID" value="TQD44429.1"/>
    <property type="molecule type" value="Genomic_DNA"/>
</dbReference>
<dbReference type="GO" id="GO:0016987">
    <property type="term" value="F:sigma factor activity"/>
    <property type="evidence" value="ECO:0007669"/>
    <property type="project" value="InterPro"/>
</dbReference>
<sequence length="287" mass="32272">MTIDIFQHHRPRLFALAYRLLGSRGDAEDVVQDAWLRWSQAERDAVRDPEAWLVTATTRLGIDRLRRLRHERDAYPGPWLPEPVDVDASATPEAGAEIADQVSLAFLALLERLGPEERAAFLLKEAFDHDYEQIAALLGHSVANCRQMVHRARGRLQAGRPRFEVHRDRHRELLTRFMQAAQTGDESAIVRLLDANARLVSDGGGKVTAAIRPLFGAERIGRLYAAVARRVGQEIHATIGTVNGEPAIIRTREGRLESVTTITLREGRIDGIFTVLNPVKLRHWRAN</sequence>
<dbReference type="GO" id="GO:0003677">
    <property type="term" value="F:DNA binding"/>
    <property type="evidence" value="ECO:0007669"/>
    <property type="project" value="InterPro"/>
</dbReference>
<proteinExistence type="predicted"/>
<evidence type="ECO:0000259" key="3">
    <source>
        <dbReference type="Pfam" id="PF08281"/>
    </source>
</evidence>
<feature type="domain" description="RNA polymerase sigma factor 70 region 4 type 2" evidence="3">
    <location>
        <begin position="104"/>
        <end position="156"/>
    </location>
</feature>
<dbReference type="InterPro" id="IPR032710">
    <property type="entry name" value="NTF2-like_dom_sf"/>
</dbReference>
<dbReference type="Proteomes" id="UP000318212">
    <property type="component" value="Unassembled WGS sequence"/>
</dbReference>
<dbReference type="NCBIfam" id="TIGR02957">
    <property type="entry name" value="SigX4"/>
    <property type="match status" value="1"/>
</dbReference>